<evidence type="ECO:0000313" key="4">
    <source>
        <dbReference type="Proteomes" id="UP000267408"/>
    </source>
</evidence>
<feature type="region of interest" description="Disordered" evidence="1">
    <location>
        <begin position="343"/>
        <end position="408"/>
    </location>
</feature>
<proteinExistence type="predicted"/>
<dbReference type="EMBL" id="RJVJ01000001">
    <property type="protein sequence ID" value="ROR45904.1"/>
    <property type="molecule type" value="Genomic_DNA"/>
</dbReference>
<sequence>MPTGPNAQPVAVPPLWRPLRRLHHRHVEKLLGEAASASSLLSVSLDVAPLRKALQYHSGLGLLALVPIGIIDGMVAGMAVTTMKGGCTPGGLLPARGEALAACPTHQQKVALGTVILIFSLAVWALRTLMNAAGGVRIRPCYQALVPALRVLEVCGRVHAAGGHLAAAELSVSTAALGTAVVDGSGHAANDYGARSSTRAATRGHVRRVAAVLESVADRLLSDREGAAKLLADHASAIAGQTADGRFTSLLGAGVWLPEPESATPESPDRADGRRLALSAVIGLVIAIGVGWVTSGLDLPVYVGAPLATFSIPLVAFLVMAYRYGLAEALRLIATLISVRNGEAPSGQPQPSSGAEGARNPLPAQRSGADGAEQTLADRSEEAGASAAGSPSPDDRATAVAGRGAEGG</sequence>
<feature type="compositionally biased region" description="Low complexity" evidence="1">
    <location>
        <begin position="383"/>
        <end position="392"/>
    </location>
</feature>
<reference evidence="3 4" key="1">
    <citation type="submission" date="2018-11" db="EMBL/GenBank/DDBJ databases">
        <title>Sequencing the genomes of 1000 actinobacteria strains.</title>
        <authorList>
            <person name="Klenk H.-P."/>
        </authorList>
    </citation>
    <scope>NUCLEOTIDE SEQUENCE [LARGE SCALE GENOMIC DNA]</scope>
    <source>
        <strain evidence="3 4">DSM 44780</strain>
    </source>
</reference>
<evidence type="ECO:0000256" key="1">
    <source>
        <dbReference type="SAM" id="MobiDB-lite"/>
    </source>
</evidence>
<organism evidence="3 4">
    <name type="scientific">Kitasatospora cineracea</name>
    <dbReference type="NCBI Taxonomy" id="88074"/>
    <lineage>
        <taxon>Bacteria</taxon>
        <taxon>Bacillati</taxon>
        <taxon>Actinomycetota</taxon>
        <taxon>Actinomycetes</taxon>
        <taxon>Kitasatosporales</taxon>
        <taxon>Streptomycetaceae</taxon>
        <taxon>Kitasatospora</taxon>
    </lineage>
</organism>
<dbReference type="Proteomes" id="UP000267408">
    <property type="component" value="Unassembled WGS sequence"/>
</dbReference>
<feature type="transmembrane region" description="Helical" evidence="2">
    <location>
        <begin position="276"/>
        <end position="295"/>
    </location>
</feature>
<keyword evidence="2" id="KW-1133">Transmembrane helix</keyword>
<evidence type="ECO:0000313" key="3">
    <source>
        <dbReference type="EMBL" id="ROR45904.1"/>
    </source>
</evidence>
<feature type="transmembrane region" description="Helical" evidence="2">
    <location>
        <begin position="110"/>
        <end position="129"/>
    </location>
</feature>
<comment type="caution">
    <text evidence="3">The sequence shown here is derived from an EMBL/GenBank/DDBJ whole genome shotgun (WGS) entry which is preliminary data.</text>
</comment>
<feature type="transmembrane region" description="Helical" evidence="2">
    <location>
        <begin position="60"/>
        <end position="80"/>
    </location>
</feature>
<feature type="transmembrane region" description="Helical" evidence="2">
    <location>
        <begin position="301"/>
        <end position="322"/>
    </location>
</feature>
<evidence type="ECO:0000256" key="2">
    <source>
        <dbReference type="SAM" id="Phobius"/>
    </source>
</evidence>
<gene>
    <name evidence="3" type="ORF">EDD39_4155</name>
</gene>
<dbReference type="RefSeq" id="WP_148089483.1">
    <property type="nucleotide sequence ID" value="NZ_RJVJ01000001.1"/>
</dbReference>
<dbReference type="AlphaFoldDB" id="A0A8G1XDJ4"/>
<name>A0A8G1XDJ4_9ACTN</name>
<keyword evidence="2" id="KW-0472">Membrane</keyword>
<protein>
    <submittedName>
        <fullName evidence="3">Uncharacterized protein</fullName>
    </submittedName>
</protein>
<keyword evidence="2" id="KW-0812">Transmembrane</keyword>
<accession>A0A8G1XDJ4</accession>